<reference evidence="1 2" key="1">
    <citation type="submission" date="2020-01" db="EMBL/GenBank/DDBJ databases">
        <title>Insect and environment-associated Actinomycetes.</title>
        <authorList>
            <person name="Currrie C."/>
            <person name="Chevrette M."/>
            <person name="Carlson C."/>
            <person name="Stubbendieck R."/>
            <person name="Wendt-Pienkowski E."/>
        </authorList>
    </citation>
    <scope>NUCLEOTIDE SEQUENCE [LARGE SCALE GENOMIC DNA]</scope>
    <source>
        <strain evidence="1 2">SID7590</strain>
    </source>
</reference>
<accession>A0A7K3RXC7</accession>
<dbReference type="EMBL" id="JAAGMP010000756">
    <property type="protein sequence ID" value="NEC19896.1"/>
    <property type="molecule type" value="Genomic_DNA"/>
</dbReference>
<dbReference type="AlphaFoldDB" id="A0A7K3RXC7"/>
<comment type="caution">
    <text evidence="1">The sequence shown here is derived from an EMBL/GenBank/DDBJ whole genome shotgun (WGS) entry which is preliminary data.</text>
</comment>
<dbReference type="RefSeq" id="WP_164203251.1">
    <property type="nucleotide sequence ID" value="NZ_JAAGMP010000756.1"/>
</dbReference>
<gene>
    <name evidence="1" type="ORF">G3I50_16770</name>
</gene>
<organism evidence="1 2">
    <name type="scientific">Streptomyces parvus</name>
    <dbReference type="NCBI Taxonomy" id="66428"/>
    <lineage>
        <taxon>Bacteria</taxon>
        <taxon>Bacillati</taxon>
        <taxon>Actinomycetota</taxon>
        <taxon>Actinomycetes</taxon>
        <taxon>Kitasatosporales</taxon>
        <taxon>Streptomycetaceae</taxon>
        <taxon>Streptomyces</taxon>
    </lineage>
</organism>
<protein>
    <submittedName>
        <fullName evidence="1">Uncharacterized protein</fullName>
    </submittedName>
</protein>
<sequence length="46" mass="4931">MNCEPARGLPPGARPPYLVTPVRRAGLPMSAIQLSRGEPVIPTEYA</sequence>
<evidence type="ECO:0000313" key="2">
    <source>
        <dbReference type="Proteomes" id="UP000469670"/>
    </source>
</evidence>
<proteinExistence type="predicted"/>
<name>A0A7K3RXC7_9ACTN</name>
<evidence type="ECO:0000313" key="1">
    <source>
        <dbReference type="EMBL" id="NEC19896.1"/>
    </source>
</evidence>
<dbReference type="Proteomes" id="UP000469670">
    <property type="component" value="Unassembled WGS sequence"/>
</dbReference>